<evidence type="ECO:0000313" key="1">
    <source>
        <dbReference type="EMBL" id="TEU30597.1"/>
    </source>
</evidence>
<reference evidence="1 2" key="1">
    <citation type="submission" date="2019-03" db="EMBL/GenBank/DDBJ databases">
        <title>Alkanindiges illinoisensis: a potential pathogenic isolated from ascites of a gastric cancer patient with abdominal metastasis.</title>
        <authorList>
            <person name="Hu X."/>
            <person name="Yang B."/>
            <person name="Yan X."/>
            <person name="Lin L."/>
            <person name="Zhao H."/>
            <person name="Zhou F."/>
            <person name="Su B."/>
            <person name="Chen J."/>
            <person name="Rui Y."/>
            <person name="Wang Q."/>
            <person name="Zheng L."/>
        </authorList>
    </citation>
    <scope>NUCLEOTIDE SEQUENCE [LARGE SCALE GENOMIC DNA]</scope>
    <source>
        <strain evidence="1 2">NFYY 23406</strain>
    </source>
</reference>
<sequence>MSKANSKYTKRRVSGIFYPLPANLVNSASFQTLSPMGLKVFMLILSQVRFKGGGTVNNGDLSATFTQAQAWGINSKATLRKAIDELLARGLIEQTRQVLFSATDKNRPNLYAITLWAVDSCNGKVTATKAPSANWLHWQPEAAV</sequence>
<dbReference type="AlphaFoldDB" id="A0A4Y7XFI2"/>
<gene>
    <name evidence="1" type="ORF">E2B99_01005</name>
</gene>
<accession>A0A4Y7XFI2</accession>
<organism evidence="1 2">
    <name type="scientific">Alkanindiges illinoisensis</name>
    <dbReference type="NCBI Taxonomy" id="197183"/>
    <lineage>
        <taxon>Bacteria</taxon>
        <taxon>Pseudomonadati</taxon>
        <taxon>Pseudomonadota</taxon>
        <taxon>Gammaproteobacteria</taxon>
        <taxon>Moraxellales</taxon>
        <taxon>Moraxellaceae</taxon>
        <taxon>Alkanindiges</taxon>
    </lineage>
</organism>
<dbReference type="Proteomes" id="UP000297834">
    <property type="component" value="Unassembled WGS sequence"/>
</dbReference>
<protein>
    <submittedName>
        <fullName evidence="1">Uncharacterized protein</fullName>
    </submittedName>
</protein>
<dbReference type="OrthoDB" id="8910510at2"/>
<comment type="caution">
    <text evidence="1">The sequence shown here is derived from an EMBL/GenBank/DDBJ whole genome shotgun (WGS) entry which is preliminary data.</text>
</comment>
<proteinExistence type="predicted"/>
<dbReference type="STRING" id="1120977.GCA_000619845_01784"/>
<dbReference type="RefSeq" id="WP_134243151.1">
    <property type="nucleotide sequence ID" value="NZ_SNTY01000006.1"/>
</dbReference>
<evidence type="ECO:0000313" key="2">
    <source>
        <dbReference type="Proteomes" id="UP000297834"/>
    </source>
</evidence>
<keyword evidence="2" id="KW-1185">Reference proteome</keyword>
<dbReference type="EMBL" id="SNTY01000006">
    <property type="protein sequence ID" value="TEU30597.1"/>
    <property type="molecule type" value="Genomic_DNA"/>
</dbReference>
<name>A0A4Y7XFI2_9GAMM</name>